<name>A0A2P6NAP9_9EUKA</name>
<keyword evidence="3" id="KW-0904">Protein phosphatase</keyword>
<protein>
    <submittedName>
        <fullName evidence="8">Uncharacterized protein</fullName>
    </submittedName>
</protein>
<comment type="similarity">
    <text evidence="1">Belongs to the protein-tyrosine phosphatase family. Non-receptor class dual specificity subfamily.</text>
</comment>
<evidence type="ECO:0000313" key="8">
    <source>
        <dbReference type="EMBL" id="PRP81021.1"/>
    </source>
</evidence>
<dbReference type="InParanoid" id="A0A2P6NAP9"/>
<keyword evidence="2" id="KW-0378">Hydrolase</keyword>
<accession>A0A2P6NAP9</accession>
<dbReference type="EMBL" id="MDYQ01000132">
    <property type="protein sequence ID" value="PRP81021.1"/>
    <property type="molecule type" value="Genomic_DNA"/>
</dbReference>
<dbReference type="PROSITE" id="PS00383">
    <property type="entry name" value="TYR_PHOSPHATASE_1"/>
    <property type="match status" value="1"/>
</dbReference>
<comment type="catalytic activity">
    <reaction evidence="5">
        <text>O-phospho-L-threonyl-[protein] + H2O = L-threonyl-[protein] + phosphate</text>
        <dbReference type="Rhea" id="RHEA:47004"/>
        <dbReference type="Rhea" id="RHEA-COMP:11060"/>
        <dbReference type="Rhea" id="RHEA-COMP:11605"/>
        <dbReference type="ChEBI" id="CHEBI:15377"/>
        <dbReference type="ChEBI" id="CHEBI:30013"/>
        <dbReference type="ChEBI" id="CHEBI:43474"/>
        <dbReference type="ChEBI" id="CHEBI:61977"/>
        <dbReference type="EC" id="3.1.3.16"/>
    </reaction>
</comment>
<dbReference type="InterPro" id="IPR036873">
    <property type="entry name" value="Rhodanese-like_dom_sf"/>
</dbReference>
<evidence type="ECO:0000256" key="2">
    <source>
        <dbReference type="ARBA" id="ARBA00022801"/>
    </source>
</evidence>
<dbReference type="Pfam" id="PF00782">
    <property type="entry name" value="DSPc"/>
    <property type="match status" value="1"/>
</dbReference>
<keyword evidence="9" id="KW-1185">Reference proteome</keyword>
<dbReference type="Pfam" id="PF00581">
    <property type="entry name" value="Rhodanese"/>
    <property type="match status" value="1"/>
</dbReference>
<feature type="domain" description="Tyrosine specific protein phosphatases" evidence="7">
    <location>
        <begin position="214"/>
        <end position="272"/>
    </location>
</feature>
<sequence length="296" mass="33672">MESHTSATELYNLLQDPARPKIVIDVRPLEDYKRLAVRTSIHLSLDTQDPPERWTLDLLKTSVHCVKYFWNDTECELKESKDWGLRGLMFNTIVFVDNDGDSPAAIRLRELVIQEARTGVTSVTILQGGVHNFSSTYPFLCSSHSASNKAVDGLFPTELIQDCLYLGSYENATNLEQLNLLHITHVLNMGDELENKYPDMFNYLKCGLDDTSANNIAQFFEKCIEFIRNSGGRVLVHCAMGISRSSAISIAYMMRKNNWNFEKAKEFVRSQRSTIKPNDGFTAQLKEWQSLGESQQ</sequence>
<dbReference type="PANTHER" id="PTHR10159">
    <property type="entry name" value="DUAL SPECIFICITY PROTEIN PHOSPHATASE"/>
    <property type="match status" value="1"/>
</dbReference>
<gene>
    <name evidence="8" type="ORF">PROFUN_11173</name>
</gene>
<evidence type="ECO:0000313" key="9">
    <source>
        <dbReference type="Proteomes" id="UP000241769"/>
    </source>
</evidence>
<dbReference type="GO" id="GO:0008330">
    <property type="term" value="F:protein tyrosine/threonine phosphatase activity"/>
    <property type="evidence" value="ECO:0007669"/>
    <property type="project" value="TreeGrafter"/>
</dbReference>
<dbReference type="SMART" id="SM00195">
    <property type="entry name" value="DSPc"/>
    <property type="match status" value="1"/>
</dbReference>
<dbReference type="InterPro" id="IPR029021">
    <property type="entry name" value="Prot-tyrosine_phosphatase-like"/>
</dbReference>
<dbReference type="PANTHER" id="PTHR10159:SF414">
    <property type="entry name" value="PROTEIN-TYROSINE-PHOSPHATASE-RELATED"/>
    <property type="match status" value="1"/>
</dbReference>
<dbReference type="InterPro" id="IPR000387">
    <property type="entry name" value="Tyr_Pase_dom"/>
</dbReference>
<dbReference type="OrthoDB" id="285418at2759"/>
<dbReference type="Proteomes" id="UP000241769">
    <property type="component" value="Unassembled WGS sequence"/>
</dbReference>
<dbReference type="GO" id="GO:0004722">
    <property type="term" value="F:protein serine/threonine phosphatase activity"/>
    <property type="evidence" value="ECO:0007669"/>
    <property type="project" value="UniProtKB-EC"/>
</dbReference>
<evidence type="ECO:0000256" key="3">
    <source>
        <dbReference type="ARBA" id="ARBA00022912"/>
    </source>
</evidence>
<feature type="domain" description="Tyrosine-protein phosphatase" evidence="6">
    <location>
        <begin position="155"/>
        <end position="294"/>
    </location>
</feature>
<dbReference type="CDD" id="cd14498">
    <property type="entry name" value="DSP"/>
    <property type="match status" value="1"/>
</dbReference>
<evidence type="ECO:0000256" key="5">
    <source>
        <dbReference type="ARBA" id="ARBA00048336"/>
    </source>
</evidence>
<proteinExistence type="inferred from homology"/>
<comment type="catalytic activity">
    <reaction evidence="4">
        <text>O-phospho-L-seryl-[protein] + H2O = L-seryl-[protein] + phosphate</text>
        <dbReference type="Rhea" id="RHEA:20629"/>
        <dbReference type="Rhea" id="RHEA-COMP:9863"/>
        <dbReference type="Rhea" id="RHEA-COMP:11604"/>
        <dbReference type="ChEBI" id="CHEBI:15377"/>
        <dbReference type="ChEBI" id="CHEBI:29999"/>
        <dbReference type="ChEBI" id="CHEBI:43474"/>
        <dbReference type="ChEBI" id="CHEBI:83421"/>
        <dbReference type="EC" id="3.1.3.16"/>
    </reaction>
</comment>
<dbReference type="Gene3D" id="3.90.190.10">
    <property type="entry name" value="Protein tyrosine phosphatase superfamily"/>
    <property type="match status" value="1"/>
</dbReference>
<evidence type="ECO:0000259" key="6">
    <source>
        <dbReference type="PROSITE" id="PS50054"/>
    </source>
</evidence>
<dbReference type="InterPro" id="IPR000340">
    <property type="entry name" value="Dual-sp_phosphatase_cat-dom"/>
</dbReference>
<dbReference type="AlphaFoldDB" id="A0A2P6NAP9"/>
<dbReference type="InterPro" id="IPR020422">
    <property type="entry name" value="TYR_PHOSPHATASE_DUAL_dom"/>
</dbReference>
<dbReference type="PROSITE" id="PS50054">
    <property type="entry name" value="TYR_PHOSPHATASE_DUAL"/>
    <property type="match status" value="1"/>
</dbReference>
<organism evidence="8 9">
    <name type="scientific">Planoprotostelium fungivorum</name>
    <dbReference type="NCBI Taxonomy" id="1890364"/>
    <lineage>
        <taxon>Eukaryota</taxon>
        <taxon>Amoebozoa</taxon>
        <taxon>Evosea</taxon>
        <taxon>Variosea</taxon>
        <taxon>Cavosteliida</taxon>
        <taxon>Cavosteliaceae</taxon>
        <taxon>Planoprotostelium</taxon>
    </lineage>
</organism>
<dbReference type="Gene3D" id="3.40.250.10">
    <property type="entry name" value="Rhodanese-like domain"/>
    <property type="match status" value="1"/>
</dbReference>
<evidence type="ECO:0000259" key="7">
    <source>
        <dbReference type="PROSITE" id="PS50056"/>
    </source>
</evidence>
<dbReference type="InterPro" id="IPR001763">
    <property type="entry name" value="Rhodanese-like_dom"/>
</dbReference>
<dbReference type="InterPro" id="IPR016130">
    <property type="entry name" value="Tyr_Pase_AS"/>
</dbReference>
<dbReference type="SUPFAM" id="SSF52821">
    <property type="entry name" value="Rhodanese/Cell cycle control phosphatase"/>
    <property type="match status" value="1"/>
</dbReference>
<dbReference type="GO" id="GO:0043409">
    <property type="term" value="P:negative regulation of MAPK cascade"/>
    <property type="evidence" value="ECO:0007669"/>
    <property type="project" value="TreeGrafter"/>
</dbReference>
<evidence type="ECO:0000256" key="4">
    <source>
        <dbReference type="ARBA" id="ARBA00047761"/>
    </source>
</evidence>
<reference evidence="8 9" key="1">
    <citation type="journal article" date="2018" name="Genome Biol. Evol.">
        <title>Multiple Roots of Fruiting Body Formation in Amoebozoa.</title>
        <authorList>
            <person name="Hillmann F."/>
            <person name="Forbes G."/>
            <person name="Novohradska S."/>
            <person name="Ferling I."/>
            <person name="Riege K."/>
            <person name="Groth M."/>
            <person name="Westermann M."/>
            <person name="Marz M."/>
            <person name="Spaller T."/>
            <person name="Winckler T."/>
            <person name="Schaap P."/>
            <person name="Glockner G."/>
        </authorList>
    </citation>
    <scope>NUCLEOTIDE SEQUENCE [LARGE SCALE GENOMIC DNA]</scope>
    <source>
        <strain evidence="8 9">Jena</strain>
    </source>
</reference>
<dbReference type="SUPFAM" id="SSF52799">
    <property type="entry name" value="(Phosphotyrosine protein) phosphatases II"/>
    <property type="match status" value="1"/>
</dbReference>
<dbReference type="GO" id="GO:0033550">
    <property type="term" value="F:MAP kinase tyrosine phosphatase activity"/>
    <property type="evidence" value="ECO:0007669"/>
    <property type="project" value="TreeGrafter"/>
</dbReference>
<dbReference type="PROSITE" id="PS50056">
    <property type="entry name" value="TYR_PHOSPHATASE_2"/>
    <property type="match status" value="1"/>
</dbReference>
<dbReference type="GO" id="GO:0005737">
    <property type="term" value="C:cytoplasm"/>
    <property type="evidence" value="ECO:0007669"/>
    <property type="project" value="TreeGrafter"/>
</dbReference>
<comment type="caution">
    <text evidence="8">The sequence shown here is derived from an EMBL/GenBank/DDBJ whole genome shotgun (WGS) entry which is preliminary data.</text>
</comment>
<dbReference type="GO" id="GO:0017017">
    <property type="term" value="F:MAP kinase tyrosine/serine/threonine phosphatase activity"/>
    <property type="evidence" value="ECO:0007669"/>
    <property type="project" value="TreeGrafter"/>
</dbReference>
<evidence type="ECO:0000256" key="1">
    <source>
        <dbReference type="ARBA" id="ARBA00008601"/>
    </source>
</evidence>
<dbReference type="STRING" id="1890364.A0A2P6NAP9"/>
<dbReference type="FunFam" id="3.90.190.10:FF:000004">
    <property type="entry name" value="Protein phosphatase Slingshot homolog 2"/>
    <property type="match status" value="1"/>
</dbReference>